<proteinExistence type="predicted"/>
<dbReference type="Gene3D" id="1.25.40.10">
    <property type="entry name" value="Tetratricopeptide repeat domain"/>
    <property type="match status" value="3"/>
</dbReference>
<evidence type="ECO:0000256" key="1">
    <source>
        <dbReference type="PROSITE-ProRule" id="PRU00339"/>
    </source>
</evidence>
<reference evidence="2" key="1">
    <citation type="submission" date="2022-05" db="EMBL/GenBank/DDBJ databases">
        <authorList>
            <person name="Pankratov T."/>
        </authorList>
    </citation>
    <scope>NUCLEOTIDE SEQUENCE</scope>
    <source>
        <strain evidence="2">BP6-180914</strain>
    </source>
</reference>
<dbReference type="EMBL" id="JAMOIM010000008">
    <property type="protein sequence ID" value="MCW6509145.1"/>
    <property type="molecule type" value="Genomic_DNA"/>
</dbReference>
<dbReference type="Pfam" id="PF13432">
    <property type="entry name" value="TPR_16"/>
    <property type="match status" value="1"/>
</dbReference>
<sequence>MRSTSPMPAGGDLAQLYNAQGVALANLARFQESLASFDRAVALNNGFAAAHSNRGNVLKDLGRVEEALRSYKKATKLNPLAADAFNNQGVALKLLGRRVEALVSYDKAISLKPDYMQAHNNRANLLRELARPAEALKSCDRAIGYKPDYAEAHSNRAMILLDLLRLDEALASCDRAIALVPTLADAHNFRGNALKSLGRPTEALMAFDTALTLKPNDSSTLANKSILLTELGRLQEGLATIEGAVRNDPKNARLLYVLSQYKRFTPSDAALIETMTQVTSEATRCAQDRIEAGFALGKVLADTGAKELSFRHFRDANSLKRRETAYDEGSALSMFDRIRSVFDRDFVEDAAGCGDPSHLPVFILGMPRSGSTLVEQILAAHPDVHAAGETGAFQASVATLGGGETRCVDEPEMASRMSRSAFARIGATYAAHLQEIAPEALRVTNKLPDNFRLAGLIHLALPKARIIHTRRDPIDTCVSCFSTLFFGHQPFTYDLAELGRYYRAYEALMAHWRAVLPPDTILDVEYEDVVDDLEGQARRIIAHCGLAWDPGCLNFTEGRHAVSTASATQVRQKIYRSSVGRWRAYEASLQPLLKALGQDDHR</sequence>
<dbReference type="Pfam" id="PF13414">
    <property type="entry name" value="TPR_11"/>
    <property type="match status" value="1"/>
</dbReference>
<dbReference type="PROSITE" id="PS50005">
    <property type="entry name" value="TPR"/>
    <property type="match status" value="3"/>
</dbReference>
<dbReference type="PANTHER" id="PTHR44366:SF1">
    <property type="entry name" value="UDP-N-ACETYLGLUCOSAMINE--PEPTIDE N-ACETYLGLUCOSAMINYLTRANSFERASE 110 KDA SUBUNIT"/>
    <property type="match status" value="1"/>
</dbReference>
<dbReference type="RefSeq" id="WP_282585507.1">
    <property type="nucleotide sequence ID" value="NZ_JAMOIM010000008.1"/>
</dbReference>
<feature type="repeat" description="TPR" evidence="1">
    <location>
        <begin position="184"/>
        <end position="217"/>
    </location>
</feature>
<comment type="caution">
    <text evidence="2">The sequence shown here is derived from an EMBL/GenBank/DDBJ whole genome shotgun (WGS) entry which is preliminary data.</text>
</comment>
<evidence type="ECO:0000313" key="2">
    <source>
        <dbReference type="EMBL" id="MCW6509145.1"/>
    </source>
</evidence>
<dbReference type="PROSITE" id="PS50293">
    <property type="entry name" value="TPR_REGION"/>
    <property type="match status" value="1"/>
</dbReference>
<dbReference type="SMART" id="SM00028">
    <property type="entry name" value="TPR"/>
    <property type="match status" value="7"/>
</dbReference>
<evidence type="ECO:0000313" key="3">
    <source>
        <dbReference type="Proteomes" id="UP001165667"/>
    </source>
</evidence>
<dbReference type="GO" id="GO:0006493">
    <property type="term" value="P:protein O-linked glycosylation"/>
    <property type="evidence" value="ECO:0007669"/>
    <property type="project" value="InterPro"/>
</dbReference>
<keyword evidence="3" id="KW-1185">Reference proteome</keyword>
<feature type="repeat" description="TPR" evidence="1">
    <location>
        <begin position="82"/>
        <end position="115"/>
    </location>
</feature>
<name>A0AA41Z2H1_9HYPH</name>
<gene>
    <name evidence="2" type="ORF">M8523_14035</name>
</gene>
<keyword evidence="1" id="KW-0802">TPR repeat</keyword>
<dbReference type="SUPFAM" id="SSF52540">
    <property type="entry name" value="P-loop containing nucleoside triphosphate hydrolases"/>
    <property type="match status" value="1"/>
</dbReference>
<dbReference type="InterPro" id="IPR019734">
    <property type="entry name" value="TPR_rpt"/>
</dbReference>
<accession>A0AA41Z2H1</accession>
<dbReference type="AlphaFoldDB" id="A0AA41Z2H1"/>
<protein>
    <submittedName>
        <fullName evidence="2">Sulfotransferase</fullName>
    </submittedName>
</protein>
<dbReference type="SUPFAM" id="SSF48452">
    <property type="entry name" value="TPR-like"/>
    <property type="match status" value="2"/>
</dbReference>
<dbReference type="Proteomes" id="UP001165667">
    <property type="component" value="Unassembled WGS sequence"/>
</dbReference>
<dbReference type="PANTHER" id="PTHR44366">
    <property type="entry name" value="UDP-N-ACETYLGLUCOSAMINE--PEPTIDE N-ACETYLGLUCOSAMINYLTRANSFERASE 110 KDA SUBUNIT"/>
    <property type="match status" value="1"/>
</dbReference>
<dbReference type="InterPro" id="IPR037919">
    <property type="entry name" value="OGT"/>
</dbReference>
<dbReference type="Pfam" id="PF13181">
    <property type="entry name" value="TPR_8"/>
    <property type="match status" value="1"/>
</dbReference>
<organism evidence="2 3">
    <name type="scientific">Lichenifustis flavocetrariae</name>
    <dbReference type="NCBI Taxonomy" id="2949735"/>
    <lineage>
        <taxon>Bacteria</taxon>
        <taxon>Pseudomonadati</taxon>
        <taxon>Pseudomonadota</taxon>
        <taxon>Alphaproteobacteria</taxon>
        <taxon>Hyphomicrobiales</taxon>
        <taxon>Lichenihabitantaceae</taxon>
        <taxon>Lichenifustis</taxon>
    </lineage>
</organism>
<feature type="repeat" description="TPR" evidence="1">
    <location>
        <begin position="48"/>
        <end position="81"/>
    </location>
</feature>
<dbReference type="Gene3D" id="3.40.50.300">
    <property type="entry name" value="P-loop containing nucleotide triphosphate hydrolases"/>
    <property type="match status" value="1"/>
</dbReference>
<dbReference type="GO" id="GO:0097363">
    <property type="term" value="F:protein O-acetylglucosaminyltransferase activity"/>
    <property type="evidence" value="ECO:0007669"/>
    <property type="project" value="TreeGrafter"/>
</dbReference>
<dbReference type="InterPro" id="IPR011990">
    <property type="entry name" value="TPR-like_helical_dom_sf"/>
</dbReference>
<dbReference type="Pfam" id="PF13469">
    <property type="entry name" value="Sulfotransfer_3"/>
    <property type="match status" value="1"/>
</dbReference>
<dbReference type="InterPro" id="IPR027417">
    <property type="entry name" value="P-loop_NTPase"/>
</dbReference>